<protein>
    <recommendedName>
        <fullName evidence="5">Small ribosomal subunit protein uS5 C-terminal domain-containing protein</fullName>
    </recommendedName>
</protein>
<sequence length="191" mass="21807">MCSKSRPHHKNNHDRCMHAHTQPSHHHRTHSIATAPTATQLHTPPQSRTTAARSDLCTSHLHHHRTAEKFGSVTVRMVPAARGAGILAARVPKKVFQFAGIEDVFTSSRGSTKTLGNFVKATFDCLLKTCGFLTPDFWRETRISKSPFREYTDLLARPPPRLSMWWRMQRRPKFTRTEIFARMCISQNIPV</sequence>
<gene>
    <name evidence="6" type="ORF">FPE_LOCUS34901</name>
</gene>
<keyword evidence="2" id="KW-0689">Ribosomal protein</keyword>
<evidence type="ECO:0000256" key="2">
    <source>
        <dbReference type="ARBA" id="ARBA00022980"/>
    </source>
</evidence>
<accession>A0AAD2AG21</accession>
<name>A0AAD2AG21_9LAMI</name>
<evidence type="ECO:0000313" key="7">
    <source>
        <dbReference type="Proteomes" id="UP000834106"/>
    </source>
</evidence>
<feature type="compositionally biased region" description="Basic residues" evidence="4">
    <location>
        <begin position="1"/>
        <end position="12"/>
    </location>
</feature>
<evidence type="ECO:0000256" key="1">
    <source>
        <dbReference type="ARBA" id="ARBA00008945"/>
    </source>
</evidence>
<dbReference type="FunFam" id="3.30.230.10:FF:000004">
    <property type="entry name" value="40S ribosomal protein S2"/>
    <property type="match status" value="1"/>
</dbReference>
<dbReference type="Gene3D" id="3.30.230.10">
    <property type="match status" value="1"/>
</dbReference>
<dbReference type="Pfam" id="PF03719">
    <property type="entry name" value="Ribosomal_S5_C"/>
    <property type="match status" value="1"/>
</dbReference>
<evidence type="ECO:0000259" key="5">
    <source>
        <dbReference type="Pfam" id="PF03719"/>
    </source>
</evidence>
<dbReference type="GO" id="GO:0006412">
    <property type="term" value="P:translation"/>
    <property type="evidence" value="ECO:0007669"/>
    <property type="project" value="InterPro"/>
</dbReference>
<dbReference type="SUPFAM" id="SSF54211">
    <property type="entry name" value="Ribosomal protein S5 domain 2-like"/>
    <property type="match status" value="1"/>
</dbReference>
<dbReference type="InterPro" id="IPR005324">
    <property type="entry name" value="Ribosomal_uS5_C"/>
</dbReference>
<evidence type="ECO:0000256" key="3">
    <source>
        <dbReference type="ARBA" id="ARBA00023274"/>
    </source>
</evidence>
<dbReference type="GO" id="GO:0005840">
    <property type="term" value="C:ribosome"/>
    <property type="evidence" value="ECO:0007669"/>
    <property type="project" value="UniProtKB-KW"/>
</dbReference>
<evidence type="ECO:0000256" key="4">
    <source>
        <dbReference type="SAM" id="MobiDB-lite"/>
    </source>
</evidence>
<keyword evidence="7" id="KW-1185">Reference proteome</keyword>
<feature type="region of interest" description="Disordered" evidence="4">
    <location>
        <begin position="1"/>
        <end position="31"/>
    </location>
</feature>
<feature type="domain" description="Small ribosomal subunit protein uS5 C-terminal" evidence="5">
    <location>
        <begin position="69"/>
        <end position="139"/>
    </location>
</feature>
<dbReference type="EMBL" id="OU503058">
    <property type="protein sequence ID" value="CAI9787471.1"/>
    <property type="molecule type" value="Genomic_DNA"/>
</dbReference>
<evidence type="ECO:0000313" key="6">
    <source>
        <dbReference type="EMBL" id="CAI9787471.1"/>
    </source>
</evidence>
<dbReference type="GO" id="GO:1990904">
    <property type="term" value="C:ribonucleoprotein complex"/>
    <property type="evidence" value="ECO:0007669"/>
    <property type="project" value="UniProtKB-KW"/>
</dbReference>
<organism evidence="6 7">
    <name type="scientific">Fraxinus pennsylvanica</name>
    <dbReference type="NCBI Taxonomy" id="56036"/>
    <lineage>
        <taxon>Eukaryota</taxon>
        <taxon>Viridiplantae</taxon>
        <taxon>Streptophyta</taxon>
        <taxon>Embryophyta</taxon>
        <taxon>Tracheophyta</taxon>
        <taxon>Spermatophyta</taxon>
        <taxon>Magnoliopsida</taxon>
        <taxon>eudicotyledons</taxon>
        <taxon>Gunneridae</taxon>
        <taxon>Pentapetalae</taxon>
        <taxon>asterids</taxon>
        <taxon>lamiids</taxon>
        <taxon>Lamiales</taxon>
        <taxon>Oleaceae</taxon>
        <taxon>Oleeae</taxon>
        <taxon>Fraxinus</taxon>
    </lineage>
</organism>
<dbReference type="InterPro" id="IPR014721">
    <property type="entry name" value="Ribsml_uS5_D2-typ_fold_subgr"/>
</dbReference>
<comment type="similarity">
    <text evidence="1">Belongs to the universal ribosomal protein uS5 family.</text>
</comment>
<proteinExistence type="inferred from homology"/>
<keyword evidence="3" id="KW-0687">Ribonucleoprotein</keyword>
<reference evidence="6" key="1">
    <citation type="submission" date="2023-05" db="EMBL/GenBank/DDBJ databases">
        <authorList>
            <person name="Huff M."/>
        </authorList>
    </citation>
    <scope>NUCLEOTIDE SEQUENCE</scope>
</reference>
<dbReference type="GO" id="GO:0003735">
    <property type="term" value="F:structural constituent of ribosome"/>
    <property type="evidence" value="ECO:0007669"/>
    <property type="project" value="InterPro"/>
</dbReference>
<dbReference type="AlphaFoldDB" id="A0AAD2AG21"/>
<dbReference type="Proteomes" id="UP000834106">
    <property type="component" value="Chromosome 23"/>
</dbReference>
<dbReference type="InterPro" id="IPR020568">
    <property type="entry name" value="Ribosomal_Su5_D2-typ_SF"/>
</dbReference>